<sequence>MLTLLLYVLIVGLVAAVLFLLASAVFGRAEELGPLPEGTTATVLPAEGISGTDVRGLRFQQVVRGYKASEVDWALDKLAARIDELQHQLTEAQAARWQTPVAPEPK</sequence>
<dbReference type="InterPro" id="IPR019933">
    <property type="entry name" value="DivIVA_domain"/>
</dbReference>
<proteinExistence type="predicted"/>
<accession>A0A318K813</accession>
<evidence type="ECO:0000313" key="2">
    <source>
        <dbReference type="Proteomes" id="UP000247569"/>
    </source>
</evidence>
<evidence type="ECO:0000313" key="1">
    <source>
        <dbReference type="EMBL" id="PXX68844.1"/>
    </source>
</evidence>
<dbReference type="OrthoDB" id="3404379at2"/>
<dbReference type="EMBL" id="QJKF01000002">
    <property type="protein sequence ID" value="PXX68844.1"/>
    <property type="molecule type" value="Genomic_DNA"/>
</dbReference>
<dbReference type="Gene3D" id="6.10.250.660">
    <property type="match status" value="1"/>
</dbReference>
<reference evidence="1 2" key="1">
    <citation type="submission" date="2018-05" db="EMBL/GenBank/DDBJ databases">
        <title>Genomic Encyclopedia of Type Strains, Phase IV (KMG-IV): sequencing the most valuable type-strain genomes for metagenomic binning, comparative biology and taxonomic classification.</title>
        <authorList>
            <person name="Goeker M."/>
        </authorList>
    </citation>
    <scope>NUCLEOTIDE SEQUENCE [LARGE SCALE GENOMIC DNA]</scope>
    <source>
        <strain evidence="1 2">DSM 44704</strain>
    </source>
</reference>
<dbReference type="RefSeq" id="WP_040738537.1">
    <property type="nucleotide sequence ID" value="NZ_QJKF01000002.1"/>
</dbReference>
<gene>
    <name evidence="1" type="ORF">DFR70_102530</name>
</gene>
<dbReference type="Proteomes" id="UP000247569">
    <property type="component" value="Unassembled WGS sequence"/>
</dbReference>
<dbReference type="NCBIfam" id="TIGR03544">
    <property type="entry name" value="DivI1A_domain"/>
    <property type="match status" value="1"/>
</dbReference>
<protein>
    <submittedName>
        <fullName evidence="1">DivIVA domain-containing protein</fullName>
    </submittedName>
</protein>
<keyword evidence="2" id="KW-1185">Reference proteome</keyword>
<name>A0A318K813_9NOCA</name>
<organism evidence="1 2">
    <name type="scientific">Nocardia tenerifensis</name>
    <dbReference type="NCBI Taxonomy" id="228006"/>
    <lineage>
        <taxon>Bacteria</taxon>
        <taxon>Bacillati</taxon>
        <taxon>Actinomycetota</taxon>
        <taxon>Actinomycetes</taxon>
        <taxon>Mycobacteriales</taxon>
        <taxon>Nocardiaceae</taxon>
        <taxon>Nocardia</taxon>
    </lineage>
</organism>
<comment type="caution">
    <text evidence="1">The sequence shown here is derived from an EMBL/GenBank/DDBJ whole genome shotgun (WGS) entry which is preliminary data.</text>
</comment>
<dbReference type="AlphaFoldDB" id="A0A318K813"/>